<protein>
    <submittedName>
        <fullName evidence="2">Uncharacterized protein</fullName>
    </submittedName>
</protein>
<evidence type="ECO:0000256" key="1">
    <source>
        <dbReference type="SAM" id="Phobius"/>
    </source>
</evidence>
<organism evidence="2 3">
    <name type="scientific">Promicromonospora alba</name>
    <dbReference type="NCBI Taxonomy" id="1616110"/>
    <lineage>
        <taxon>Bacteria</taxon>
        <taxon>Bacillati</taxon>
        <taxon>Actinomycetota</taxon>
        <taxon>Actinomycetes</taxon>
        <taxon>Micrococcales</taxon>
        <taxon>Promicromonosporaceae</taxon>
        <taxon>Promicromonospora</taxon>
    </lineage>
</organism>
<keyword evidence="1" id="KW-0472">Membrane</keyword>
<keyword evidence="1" id="KW-0812">Transmembrane</keyword>
<feature type="transmembrane region" description="Helical" evidence="1">
    <location>
        <begin position="232"/>
        <end position="250"/>
    </location>
</feature>
<feature type="transmembrane region" description="Helical" evidence="1">
    <location>
        <begin position="154"/>
        <end position="183"/>
    </location>
</feature>
<evidence type="ECO:0000313" key="3">
    <source>
        <dbReference type="Proteomes" id="UP001596011"/>
    </source>
</evidence>
<keyword evidence="3" id="KW-1185">Reference proteome</keyword>
<sequence>MSAGTTHPVTAGLSREELVRAADRRGARQAAAVSVRVVSVIGGWYWVIFTVVAVSVVVGSVQFGSGLDQGVVDAQIGGSSRWFMMVLGTVVPAAYLRLHVAAGGTRRSLVTGTVRGAVVGGALIGLVTAVYTVGERALFGALDLTWSREYGLPVDGYAGIALTLLTEALVAATYYLVGAAISAGYYRLGMVRGTVYVLAALVPAALVDLASHTGVAALIAGLDNLPDGGTGVLLGLVGGAAAIALAAWLFSVPLRSVPLRPTP</sequence>
<gene>
    <name evidence="2" type="ORF">ACFO6V_23195</name>
</gene>
<reference evidence="3" key="1">
    <citation type="journal article" date="2019" name="Int. J. Syst. Evol. Microbiol.">
        <title>The Global Catalogue of Microorganisms (GCM) 10K type strain sequencing project: providing services to taxonomists for standard genome sequencing and annotation.</title>
        <authorList>
            <consortium name="The Broad Institute Genomics Platform"/>
            <consortium name="The Broad Institute Genome Sequencing Center for Infectious Disease"/>
            <person name="Wu L."/>
            <person name="Ma J."/>
        </authorList>
    </citation>
    <scope>NUCLEOTIDE SEQUENCE [LARGE SCALE GENOMIC DNA]</scope>
    <source>
        <strain evidence="3">CCUG 42722</strain>
    </source>
</reference>
<keyword evidence="1" id="KW-1133">Transmembrane helix</keyword>
<feature type="transmembrane region" description="Helical" evidence="1">
    <location>
        <begin position="112"/>
        <end position="134"/>
    </location>
</feature>
<accession>A0ABV9HLR9</accession>
<comment type="caution">
    <text evidence="2">The sequence shown here is derived from an EMBL/GenBank/DDBJ whole genome shotgun (WGS) entry which is preliminary data.</text>
</comment>
<dbReference type="Proteomes" id="UP001596011">
    <property type="component" value="Unassembled WGS sequence"/>
</dbReference>
<name>A0ABV9HLR9_9MICO</name>
<dbReference type="RefSeq" id="WP_377140052.1">
    <property type="nucleotide sequence ID" value="NZ_JBHSFI010000008.1"/>
</dbReference>
<dbReference type="EMBL" id="JBHSFI010000008">
    <property type="protein sequence ID" value="MFC4631172.1"/>
    <property type="molecule type" value="Genomic_DNA"/>
</dbReference>
<evidence type="ECO:0000313" key="2">
    <source>
        <dbReference type="EMBL" id="MFC4631172.1"/>
    </source>
</evidence>
<feature type="transmembrane region" description="Helical" evidence="1">
    <location>
        <begin position="82"/>
        <end position="100"/>
    </location>
</feature>
<proteinExistence type="predicted"/>
<feature type="transmembrane region" description="Helical" evidence="1">
    <location>
        <begin position="195"/>
        <end position="220"/>
    </location>
</feature>
<feature type="transmembrane region" description="Helical" evidence="1">
    <location>
        <begin position="44"/>
        <end position="62"/>
    </location>
</feature>